<dbReference type="CDD" id="cd02440">
    <property type="entry name" value="AdoMet_MTases"/>
    <property type="match status" value="1"/>
</dbReference>
<sequence length="221" mass="24618">MPLLKDEVSAEERMAYIRGHVSESHPVLEKLKEITEGRSRAAMLSDYESSVLLSNMLKFACAKKCIDVGVFTGYSSLAWALSIPQDGKVVACDISTEFTDIGKPFWKEAGVDHKIDLRIAPALDTLQAMIDGGETGTYDFIFIDADKESYDMYYEQGLLLLRQGGIIAVDNSFWMGRCMKESDTSLPTQAIRQLNAKIKKDPRVTSVMINISDGIFICLKK</sequence>
<gene>
    <name evidence="5" type="ORF">EB796_011405</name>
</gene>
<evidence type="ECO:0000313" key="5">
    <source>
        <dbReference type="EMBL" id="KAF6030293.1"/>
    </source>
</evidence>
<evidence type="ECO:0000313" key="6">
    <source>
        <dbReference type="Proteomes" id="UP000593567"/>
    </source>
</evidence>
<comment type="caution">
    <text evidence="5">The sequence shown here is derived from an EMBL/GenBank/DDBJ whole genome shotgun (WGS) entry which is preliminary data.</text>
</comment>
<evidence type="ECO:0000256" key="3">
    <source>
        <dbReference type="ARBA" id="ARBA00022691"/>
    </source>
</evidence>
<dbReference type="GO" id="GO:0008171">
    <property type="term" value="F:O-methyltransferase activity"/>
    <property type="evidence" value="ECO:0007669"/>
    <property type="project" value="InterPro"/>
</dbReference>
<keyword evidence="6" id="KW-1185">Reference proteome</keyword>
<dbReference type="PANTHER" id="PTHR10509:SF14">
    <property type="entry name" value="CAFFEOYL-COA O-METHYLTRANSFERASE 3-RELATED"/>
    <property type="match status" value="1"/>
</dbReference>
<dbReference type="InterPro" id="IPR002935">
    <property type="entry name" value="SAM_O-MeTrfase"/>
</dbReference>
<protein>
    <submittedName>
        <fullName evidence="5">COMTD1</fullName>
    </submittedName>
</protein>
<dbReference type="InterPro" id="IPR050362">
    <property type="entry name" value="Cation-dep_OMT"/>
</dbReference>
<keyword evidence="2" id="KW-0808">Transferase</keyword>
<dbReference type="PANTHER" id="PTHR10509">
    <property type="entry name" value="O-METHYLTRANSFERASE-RELATED"/>
    <property type="match status" value="1"/>
</dbReference>
<comment type="similarity">
    <text evidence="4">Belongs to the class I-like SAM-binding methyltransferase superfamily. Cation-dependent O-methyltransferase family.</text>
</comment>
<dbReference type="Pfam" id="PF01596">
    <property type="entry name" value="Methyltransf_3"/>
    <property type="match status" value="1"/>
</dbReference>
<dbReference type="AlphaFoldDB" id="A0A7J7JWK3"/>
<accession>A0A7J7JWK3</accession>
<evidence type="ECO:0000256" key="4">
    <source>
        <dbReference type="ARBA" id="ARBA00023453"/>
    </source>
</evidence>
<proteinExistence type="inferred from homology"/>
<keyword evidence="3" id="KW-0949">S-adenosyl-L-methionine</keyword>
<dbReference type="EMBL" id="VXIV02001719">
    <property type="protein sequence ID" value="KAF6030293.1"/>
    <property type="molecule type" value="Genomic_DNA"/>
</dbReference>
<dbReference type="InterPro" id="IPR029063">
    <property type="entry name" value="SAM-dependent_MTases_sf"/>
</dbReference>
<organism evidence="5 6">
    <name type="scientific">Bugula neritina</name>
    <name type="common">Brown bryozoan</name>
    <name type="synonym">Sertularia neritina</name>
    <dbReference type="NCBI Taxonomy" id="10212"/>
    <lineage>
        <taxon>Eukaryota</taxon>
        <taxon>Metazoa</taxon>
        <taxon>Spiralia</taxon>
        <taxon>Lophotrochozoa</taxon>
        <taxon>Bryozoa</taxon>
        <taxon>Gymnolaemata</taxon>
        <taxon>Cheilostomatida</taxon>
        <taxon>Flustrina</taxon>
        <taxon>Buguloidea</taxon>
        <taxon>Bugulidae</taxon>
        <taxon>Bugula</taxon>
    </lineage>
</organism>
<keyword evidence="1" id="KW-0489">Methyltransferase</keyword>
<dbReference type="Gene3D" id="3.40.50.150">
    <property type="entry name" value="Vaccinia Virus protein VP39"/>
    <property type="match status" value="1"/>
</dbReference>
<dbReference type="GO" id="GO:0008757">
    <property type="term" value="F:S-adenosylmethionine-dependent methyltransferase activity"/>
    <property type="evidence" value="ECO:0007669"/>
    <property type="project" value="TreeGrafter"/>
</dbReference>
<dbReference type="Proteomes" id="UP000593567">
    <property type="component" value="Unassembled WGS sequence"/>
</dbReference>
<dbReference type="PROSITE" id="PS51682">
    <property type="entry name" value="SAM_OMT_I"/>
    <property type="match status" value="1"/>
</dbReference>
<reference evidence="5" key="1">
    <citation type="submission" date="2020-06" db="EMBL/GenBank/DDBJ databases">
        <title>Draft genome of Bugula neritina, a colonial animal packing powerful symbionts and potential medicines.</title>
        <authorList>
            <person name="Rayko M."/>
        </authorList>
    </citation>
    <scope>NUCLEOTIDE SEQUENCE [LARGE SCALE GENOMIC DNA]</scope>
    <source>
        <strain evidence="5">Kwan_BN1</strain>
    </source>
</reference>
<evidence type="ECO:0000256" key="1">
    <source>
        <dbReference type="ARBA" id="ARBA00022603"/>
    </source>
</evidence>
<dbReference type="GO" id="GO:0032259">
    <property type="term" value="P:methylation"/>
    <property type="evidence" value="ECO:0007669"/>
    <property type="project" value="UniProtKB-KW"/>
</dbReference>
<dbReference type="OrthoDB" id="10251242at2759"/>
<evidence type="ECO:0000256" key="2">
    <source>
        <dbReference type="ARBA" id="ARBA00022679"/>
    </source>
</evidence>
<dbReference type="SUPFAM" id="SSF53335">
    <property type="entry name" value="S-adenosyl-L-methionine-dependent methyltransferases"/>
    <property type="match status" value="1"/>
</dbReference>
<name>A0A7J7JWK3_BUGNE</name>